<dbReference type="PANTHER" id="PTHR10039:SF14">
    <property type="entry name" value="NACHT DOMAIN-CONTAINING PROTEIN"/>
    <property type="match status" value="1"/>
</dbReference>
<dbReference type="SUPFAM" id="SSF52540">
    <property type="entry name" value="P-loop containing nucleoside triphosphate hydrolases"/>
    <property type="match status" value="1"/>
</dbReference>
<evidence type="ECO:0000259" key="3">
    <source>
        <dbReference type="Pfam" id="PF24883"/>
    </source>
</evidence>
<dbReference type="AlphaFoldDB" id="A0A9P4TU29"/>
<evidence type="ECO:0000313" key="4">
    <source>
        <dbReference type="EMBL" id="KAF2421805.1"/>
    </source>
</evidence>
<dbReference type="OrthoDB" id="5418336at2759"/>
<organism evidence="4 5">
    <name type="scientific">Tothia fuscella</name>
    <dbReference type="NCBI Taxonomy" id="1048955"/>
    <lineage>
        <taxon>Eukaryota</taxon>
        <taxon>Fungi</taxon>
        <taxon>Dikarya</taxon>
        <taxon>Ascomycota</taxon>
        <taxon>Pezizomycotina</taxon>
        <taxon>Dothideomycetes</taxon>
        <taxon>Pleosporomycetidae</taxon>
        <taxon>Venturiales</taxon>
        <taxon>Cylindrosympodiaceae</taxon>
        <taxon>Tothia</taxon>
    </lineage>
</organism>
<feature type="domain" description="Nephrocystin 3-like N-terminal" evidence="3">
    <location>
        <begin position="24"/>
        <end position="205"/>
    </location>
</feature>
<dbReference type="Pfam" id="PF24883">
    <property type="entry name" value="NPHP3_N"/>
    <property type="match status" value="1"/>
</dbReference>
<name>A0A9P4TU29_9PEZI</name>
<dbReference type="InterPro" id="IPR027417">
    <property type="entry name" value="P-loop_NTPase"/>
</dbReference>
<dbReference type="PANTHER" id="PTHR10039">
    <property type="entry name" value="AMELOGENIN"/>
    <property type="match status" value="1"/>
</dbReference>
<reference evidence="4" key="1">
    <citation type="journal article" date="2020" name="Stud. Mycol.">
        <title>101 Dothideomycetes genomes: a test case for predicting lifestyles and emergence of pathogens.</title>
        <authorList>
            <person name="Haridas S."/>
            <person name="Albert R."/>
            <person name="Binder M."/>
            <person name="Bloem J."/>
            <person name="Labutti K."/>
            <person name="Salamov A."/>
            <person name="Andreopoulos B."/>
            <person name="Baker S."/>
            <person name="Barry K."/>
            <person name="Bills G."/>
            <person name="Bluhm B."/>
            <person name="Cannon C."/>
            <person name="Castanera R."/>
            <person name="Culley D."/>
            <person name="Daum C."/>
            <person name="Ezra D."/>
            <person name="Gonzalez J."/>
            <person name="Henrissat B."/>
            <person name="Kuo A."/>
            <person name="Liang C."/>
            <person name="Lipzen A."/>
            <person name="Lutzoni F."/>
            <person name="Magnuson J."/>
            <person name="Mondo S."/>
            <person name="Nolan M."/>
            <person name="Ohm R."/>
            <person name="Pangilinan J."/>
            <person name="Park H.-J."/>
            <person name="Ramirez L."/>
            <person name="Alfaro M."/>
            <person name="Sun H."/>
            <person name="Tritt A."/>
            <person name="Yoshinaga Y."/>
            <person name="Zwiers L.-H."/>
            <person name="Turgeon B."/>
            <person name="Goodwin S."/>
            <person name="Spatafora J."/>
            <person name="Crous P."/>
            <person name="Grigoriev I."/>
        </authorList>
    </citation>
    <scope>NUCLEOTIDE SEQUENCE</scope>
    <source>
        <strain evidence="4">CBS 130266</strain>
    </source>
</reference>
<dbReference type="EMBL" id="MU007096">
    <property type="protein sequence ID" value="KAF2421805.1"/>
    <property type="molecule type" value="Genomic_DNA"/>
</dbReference>
<sequence length="591" mass="67256">MREIHDAGTPNEENVGIGHPAADTCGWIYDRSNSNELQPWREWRDSEDSSIMLLTGDIGTGKSTLTLNVIDVLRNRPSLDCRLVSAAFCRDQAAYNSCEAILRGLLYGIARHDREARDNLVRYRDSSNLAKVGMNFNAFTNFESLSECFKKCVENRKKELCLVVDGLDECEELSRLKLLRYITTLVKDAQRLASSPPLKVLFISRPINTITNNLPSTKKLDMGDVRKAEETRRIIEHLIKSKLSQLDEAHRPQVAVLLEEKADGCMQWATVVVEHLNLVGARDFHNIERELEDLSDGPNGLDGTYTTLYRRHFGQSLAGDANIALRLVAGAARSLSIDELANAMIVHSQRFQLLSKDDFKKEAKPYWLTRLQPFVRISSQASRIFMHNSLKALMSRTPHLGTPSNMNTIDSTISNLALSTLLAKTCLDFLLLPYFRTQDVWKDFDLHKETADWLMHIQTDSDGNEDAGSEIEGDRREERENGPAFFTYAAEHWATHLSDTDFHKDLIEKSRVLSEAGSMQCYNWWAHCKTEDAWAPQQMSQLLAAIWFAHKPAIEVLLKDFRDRSSNSPPSKVWFPLEEKTLSTMKRWLLP</sequence>
<proteinExistence type="predicted"/>
<accession>A0A9P4TU29</accession>
<evidence type="ECO:0000256" key="2">
    <source>
        <dbReference type="SAM" id="MobiDB-lite"/>
    </source>
</evidence>
<dbReference type="Proteomes" id="UP000800235">
    <property type="component" value="Unassembled WGS sequence"/>
</dbReference>
<evidence type="ECO:0000313" key="5">
    <source>
        <dbReference type="Proteomes" id="UP000800235"/>
    </source>
</evidence>
<feature type="region of interest" description="Disordered" evidence="2">
    <location>
        <begin position="459"/>
        <end position="478"/>
    </location>
</feature>
<protein>
    <recommendedName>
        <fullName evidence="3">Nephrocystin 3-like N-terminal domain-containing protein</fullName>
    </recommendedName>
</protein>
<gene>
    <name evidence="4" type="ORF">EJ08DRAFT_490822</name>
</gene>
<feature type="compositionally biased region" description="Acidic residues" evidence="2">
    <location>
        <begin position="462"/>
        <end position="471"/>
    </location>
</feature>
<keyword evidence="5" id="KW-1185">Reference proteome</keyword>
<dbReference type="Gene3D" id="3.40.50.300">
    <property type="entry name" value="P-loop containing nucleotide triphosphate hydrolases"/>
    <property type="match status" value="1"/>
</dbReference>
<keyword evidence="1" id="KW-0677">Repeat</keyword>
<comment type="caution">
    <text evidence="4">The sequence shown here is derived from an EMBL/GenBank/DDBJ whole genome shotgun (WGS) entry which is preliminary data.</text>
</comment>
<evidence type="ECO:0000256" key="1">
    <source>
        <dbReference type="ARBA" id="ARBA00022737"/>
    </source>
</evidence>
<dbReference type="InterPro" id="IPR056884">
    <property type="entry name" value="NPHP3-like_N"/>
</dbReference>